<dbReference type="CDD" id="cd07377">
    <property type="entry name" value="WHTH_GntR"/>
    <property type="match status" value="1"/>
</dbReference>
<dbReference type="Gene3D" id="1.10.10.10">
    <property type="entry name" value="Winged helix-like DNA-binding domain superfamily/Winged helix DNA-binding domain"/>
    <property type="match status" value="1"/>
</dbReference>
<accession>A0A212LWZ7</accession>
<evidence type="ECO:0000256" key="1">
    <source>
        <dbReference type="ARBA" id="ARBA00023015"/>
    </source>
</evidence>
<evidence type="ECO:0000313" key="5">
    <source>
        <dbReference type="EMBL" id="SCM81949.1"/>
    </source>
</evidence>
<dbReference type="GO" id="GO:0003677">
    <property type="term" value="F:DNA binding"/>
    <property type="evidence" value="ECO:0007669"/>
    <property type="project" value="UniProtKB-KW"/>
</dbReference>
<dbReference type="InterPro" id="IPR036388">
    <property type="entry name" value="WH-like_DNA-bd_sf"/>
</dbReference>
<evidence type="ECO:0000256" key="2">
    <source>
        <dbReference type="ARBA" id="ARBA00023125"/>
    </source>
</evidence>
<sequence>MFKLSQEINNPQKKTLTKVAYQKILDMIIDDEIPSGGILSENVLADLLGMSRTPIREALRMLQKDDLIEVIQGSGTFVKSVTEKELSDLFSVRISLECLAVEKAIHYIDDQQINKMIAEWEALKHNTNINWKQVVSSDNELHRMIIYKSHNNILKHIYNLLNSKILRYQRLAAKSLGNSEVTILQHLELLRLLKAKDSNLICASLENHLIQSKEYIMKNM</sequence>
<dbReference type="InterPro" id="IPR036390">
    <property type="entry name" value="WH_DNA-bd_sf"/>
</dbReference>
<dbReference type="GO" id="GO:0003700">
    <property type="term" value="F:DNA-binding transcription factor activity"/>
    <property type="evidence" value="ECO:0007669"/>
    <property type="project" value="InterPro"/>
</dbReference>
<feature type="domain" description="HTH gntR-type" evidence="4">
    <location>
        <begin position="14"/>
        <end position="81"/>
    </location>
</feature>
<dbReference type="RefSeq" id="WP_075752561.1">
    <property type="nucleotide sequence ID" value="NZ_LT608335.1"/>
</dbReference>
<organism evidence="5">
    <name type="scientific">uncultured Sporomusa sp</name>
    <dbReference type="NCBI Taxonomy" id="307249"/>
    <lineage>
        <taxon>Bacteria</taxon>
        <taxon>Bacillati</taxon>
        <taxon>Bacillota</taxon>
        <taxon>Negativicutes</taxon>
        <taxon>Selenomonadales</taxon>
        <taxon>Sporomusaceae</taxon>
        <taxon>Sporomusa</taxon>
        <taxon>environmental samples</taxon>
    </lineage>
</organism>
<dbReference type="PRINTS" id="PR00035">
    <property type="entry name" value="HTHGNTR"/>
</dbReference>
<dbReference type="SMART" id="SM00345">
    <property type="entry name" value="HTH_GNTR"/>
    <property type="match status" value="1"/>
</dbReference>
<dbReference type="InterPro" id="IPR008920">
    <property type="entry name" value="TF_FadR/GntR_C"/>
</dbReference>
<evidence type="ECO:0000256" key="3">
    <source>
        <dbReference type="ARBA" id="ARBA00023163"/>
    </source>
</evidence>
<keyword evidence="2" id="KW-0238">DNA-binding</keyword>
<protein>
    <submittedName>
        <fullName evidence="5">Putative Transcriptional regulator, GntR family</fullName>
    </submittedName>
</protein>
<dbReference type="InterPro" id="IPR000524">
    <property type="entry name" value="Tscrpt_reg_HTH_GntR"/>
</dbReference>
<dbReference type="AlphaFoldDB" id="A0A212LWZ7"/>
<dbReference type="PANTHER" id="PTHR43537:SF24">
    <property type="entry name" value="GLUCONATE OPERON TRANSCRIPTIONAL REPRESSOR"/>
    <property type="match status" value="1"/>
</dbReference>
<dbReference type="Gene3D" id="1.20.120.530">
    <property type="entry name" value="GntR ligand-binding domain-like"/>
    <property type="match status" value="1"/>
</dbReference>
<proteinExistence type="predicted"/>
<keyword evidence="3" id="KW-0804">Transcription</keyword>
<dbReference type="Pfam" id="PF00392">
    <property type="entry name" value="GntR"/>
    <property type="match status" value="1"/>
</dbReference>
<name>A0A212LWZ7_9FIRM</name>
<dbReference type="SUPFAM" id="SSF48008">
    <property type="entry name" value="GntR ligand-binding domain-like"/>
    <property type="match status" value="1"/>
</dbReference>
<dbReference type="Pfam" id="PF07729">
    <property type="entry name" value="FCD"/>
    <property type="match status" value="1"/>
</dbReference>
<dbReference type="InterPro" id="IPR011711">
    <property type="entry name" value="GntR_C"/>
</dbReference>
<dbReference type="PROSITE" id="PS50949">
    <property type="entry name" value="HTH_GNTR"/>
    <property type="match status" value="1"/>
</dbReference>
<dbReference type="EMBL" id="FMJE01000004">
    <property type="protein sequence ID" value="SCM81949.1"/>
    <property type="molecule type" value="Genomic_DNA"/>
</dbReference>
<reference evidence="5" key="1">
    <citation type="submission" date="2016-08" db="EMBL/GenBank/DDBJ databases">
        <authorList>
            <person name="Seilhamer J.J."/>
        </authorList>
    </citation>
    <scope>NUCLEOTIDE SEQUENCE</scope>
    <source>
        <strain evidence="5">86</strain>
    </source>
</reference>
<evidence type="ECO:0000259" key="4">
    <source>
        <dbReference type="PROSITE" id="PS50949"/>
    </source>
</evidence>
<keyword evidence="1" id="KW-0805">Transcription regulation</keyword>
<dbReference type="SUPFAM" id="SSF46785">
    <property type="entry name" value="Winged helix' DNA-binding domain"/>
    <property type="match status" value="1"/>
</dbReference>
<gene>
    <name evidence="5" type="ORF">KL86SPO_40434</name>
</gene>
<dbReference type="PANTHER" id="PTHR43537">
    <property type="entry name" value="TRANSCRIPTIONAL REGULATOR, GNTR FAMILY"/>
    <property type="match status" value="1"/>
</dbReference>
<dbReference type="SMART" id="SM00895">
    <property type="entry name" value="FCD"/>
    <property type="match status" value="1"/>
</dbReference>